<proteinExistence type="predicted"/>
<feature type="compositionally biased region" description="Low complexity" evidence="2">
    <location>
        <begin position="100"/>
        <end position="121"/>
    </location>
</feature>
<evidence type="ECO:0000256" key="1">
    <source>
        <dbReference type="SAM" id="Coils"/>
    </source>
</evidence>
<name>A0ABD3QFH2_9STRA</name>
<feature type="coiled-coil region" evidence="1">
    <location>
        <begin position="775"/>
        <end position="840"/>
    </location>
</feature>
<feature type="region of interest" description="Disordered" evidence="2">
    <location>
        <begin position="34"/>
        <end position="126"/>
    </location>
</feature>
<feature type="coiled-coil region" evidence="1">
    <location>
        <begin position="707"/>
        <end position="744"/>
    </location>
</feature>
<feature type="region of interest" description="Disordered" evidence="2">
    <location>
        <begin position="179"/>
        <end position="261"/>
    </location>
</feature>
<feature type="compositionally biased region" description="Polar residues" evidence="2">
    <location>
        <begin position="75"/>
        <end position="87"/>
    </location>
</feature>
<dbReference type="AlphaFoldDB" id="A0ABD3QFH2"/>
<reference evidence="4 5" key="1">
    <citation type="submission" date="2024-10" db="EMBL/GenBank/DDBJ databases">
        <title>Updated reference genomes for cyclostephanoid diatoms.</title>
        <authorList>
            <person name="Roberts W.R."/>
            <person name="Alverson A.J."/>
        </authorList>
    </citation>
    <scope>NUCLEOTIDE SEQUENCE [LARGE SCALE GENOMIC DNA]</scope>
    <source>
        <strain evidence="4 5">AJA010-31</strain>
    </source>
</reference>
<feature type="compositionally biased region" description="Polar residues" evidence="2">
    <location>
        <begin position="183"/>
        <end position="212"/>
    </location>
</feature>
<sequence length="842" mass="92777">MVATQHSKPLRVAWPPPAPEKAAENLTKYADVAASESASFHEAKSDVSEVRDDMRSAERRGSSTGSDDTRDDVENTSGVLEVNSTTSEEFEDVLAELNATESGDGSLEELLGSSSSETDSSAQKDVETINNEAKAAVKKMIDTLKAEQCAVANKDSESSMAEAKDDVKQLMDAVKTEIGNAASDGTSNVDQAQSVSYEEPELQTSNTEQEFNNVLAELNATESGDGSTEGLIGASSSRGSKTDKREVGVQEEEQDEDTPPISPMAMRAAARVLGVALGEEKLPANKTNQETIQAKVQALLGRKAVIGHKLTHQASAALTSAVSKSYLRTSSVNSSATPVQDEIAAFDSLSSNDSDDAVIEDRPNASTPKIAAKTQVDTSALRANLLSSAKQMVDMYKLVLENDGFTGTEGEATRHFLTELGSELNLGSKCDSRDVANLKAKLISRENAIVELEQSVAAKNELVSDLRSQNVTLRTNLNSLEDELTACKTKLTSVGLVEDSIIKERDELKKWKNEAQVTMKNQSRDLDQLISQNEKEEFIKDLAQWKTDAEATIESQSAKLSELSSQASHLLEVCGEQQSSIKDLTKFKTDAEKTIETQAAAMKQLIENNYSLSTRCKEQHNVIEDMTSWKTDAKDRLKRNEEELSKLKSDNTILLNKCSDQQGAIDKHCKNIDALSHKLEVETFAVSRFEEDFLEHSKNMMMLKETIMSKSNEIEHLTSKIKELEALNSQVAEQAKNAPNTEREHQEKEKMTMKMNHHKELSYLKTQKLSLASRVEDLLAEQEEFKSQVEALSGNAELLEKELKAEREKHKETKLAVEGMEKALRAVEKKRKKLEQKIKTFV</sequence>
<evidence type="ECO:0000313" key="4">
    <source>
        <dbReference type="EMBL" id="KAL3799077.1"/>
    </source>
</evidence>
<feature type="compositionally biased region" description="Acidic residues" evidence="2">
    <location>
        <begin position="249"/>
        <end position="258"/>
    </location>
</feature>
<keyword evidence="5" id="KW-1185">Reference proteome</keyword>
<organism evidence="4 5">
    <name type="scientific">Cyclotella atomus</name>
    <dbReference type="NCBI Taxonomy" id="382360"/>
    <lineage>
        <taxon>Eukaryota</taxon>
        <taxon>Sar</taxon>
        <taxon>Stramenopiles</taxon>
        <taxon>Ochrophyta</taxon>
        <taxon>Bacillariophyta</taxon>
        <taxon>Coscinodiscophyceae</taxon>
        <taxon>Thalassiosirophycidae</taxon>
        <taxon>Stephanodiscales</taxon>
        <taxon>Stephanodiscaceae</taxon>
        <taxon>Cyclotella</taxon>
    </lineage>
</organism>
<dbReference type="InterPro" id="IPR000253">
    <property type="entry name" value="FHA_dom"/>
</dbReference>
<feature type="coiled-coil region" evidence="1">
    <location>
        <begin position="435"/>
        <end position="657"/>
    </location>
</feature>
<keyword evidence="1" id="KW-0175">Coiled coil</keyword>
<evidence type="ECO:0000259" key="3">
    <source>
        <dbReference type="PROSITE" id="PS50006"/>
    </source>
</evidence>
<dbReference type="PANTHER" id="PTHR45615:SF80">
    <property type="entry name" value="GRIP DOMAIN-CONTAINING PROTEIN"/>
    <property type="match status" value="1"/>
</dbReference>
<dbReference type="PANTHER" id="PTHR45615">
    <property type="entry name" value="MYOSIN HEAVY CHAIN, NON-MUSCLE"/>
    <property type="match status" value="1"/>
</dbReference>
<feature type="domain" description="FHA" evidence="3">
    <location>
        <begin position="424"/>
        <end position="479"/>
    </location>
</feature>
<feature type="compositionally biased region" description="Basic and acidic residues" evidence="2">
    <location>
        <begin position="39"/>
        <end position="61"/>
    </location>
</feature>
<dbReference type="Proteomes" id="UP001530400">
    <property type="component" value="Unassembled WGS sequence"/>
</dbReference>
<protein>
    <recommendedName>
        <fullName evidence="3">FHA domain-containing protein</fullName>
    </recommendedName>
</protein>
<accession>A0ABD3QFH2</accession>
<gene>
    <name evidence="4" type="ORF">ACHAWO_007417</name>
</gene>
<evidence type="ECO:0000313" key="5">
    <source>
        <dbReference type="Proteomes" id="UP001530400"/>
    </source>
</evidence>
<comment type="caution">
    <text evidence="4">The sequence shown here is derived from an EMBL/GenBank/DDBJ whole genome shotgun (WGS) entry which is preliminary data.</text>
</comment>
<dbReference type="EMBL" id="JALLPJ020000196">
    <property type="protein sequence ID" value="KAL3799077.1"/>
    <property type="molecule type" value="Genomic_DNA"/>
</dbReference>
<evidence type="ECO:0000256" key="2">
    <source>
        <dbReference type="SAM" id="MobiDB-lite"/>
    </source>
</evidence>
<dbReference type="PROSITE" id="PS50006">
    <property type="entry name" value="FHA_DOMAIN"/>
    <property type="match status" value="1"/>
</dbReference>